<proteinExistence type="predicted"/>
<dbReference type="Proteomes" id="UP001206924">
    <property type="component" value="Unassembled WGS sequence"/>
</dbReference>
<name>A0ABT1NV44_9MICC</name>
<dbReference type="Pfam" id="PF13643">
    <property type="entry name" value="DUF4145"/>
    <property type="match status" value="1"/>
</dbReference>
<accession>A0ABT1NV44</accession>
<sequence length="102" mass="10993">MARSVIEAVAKDHGIHKGPLVAKIDALSAANLIKDFTKDTAHVIRAFGNDMAHGDFGVPLDKEDAEGVLDFMDLLLREVYQDPAKLKALKSKADARKATPAP</sequence>
<organism evidence="2 3">
    <name type="scientific">Arthrobacter jinronghuae</name>
    <dbReference type="NCBI Taxonomy" id="2964609"/>
    <lineage>
        <taxon>Bacteria</taxon>
        <taxon>Bacillati</taxon>
        <taxon>Actinomycetota</taxon>
        <taxon>Actinomycetes</taxon>
        <taxon>Micrococcales</taxon>
        <taxon>Micrococcaceae</taxon>
        <taxon>Arthrobacter</taxon>
    </lineage>
</organism>
<comment type="caution">
    <text evidence="2">The sequence shown here is derived from an EMBL/GenBank/DDBJ whole genome shotgun (WGS) entry which is preliminary data.</text>
</comment>
<gene>
    <name evidence="2" type="ORF">NNX28_16930</name>
</gene>
<keyword evidence="3" id="KW-1185">Reference proteome</keyword>
<dbReference type="InterPro" id="IPR025285">
    <property type="entry name" value="DUF4145"/>
</dbReference>
<evidence type="ECO:0000313" key="3">
    <source>
        <dbReference type="Proteomes" id="UP001206924"/>
    </source>
</evidence>
<protein>
    <submittedName>
        <fullName evidence="2">DUF4145 domain-containing protein</fullName>
    </submittedName>
</protein>
<reference evidence="2 3" key="1">
    <citation type="submission" date="2022-07" db="EMBL/GenBank/DDBJ databases">
        <title>Novel species in genus Arthrobacter.</title>
        <authorList>
            <person name="Liu Y."/>
        </authorList>
    </citation>
    <scope>NUCLEOTIDE SEQUENCE [LARGE SCALE GENOMIC DNA]</scope>
    <source>
        <strain evidence="3">zg-Y859</strain>
    </source>
</reference>
<dbReference type="EMBL" id="JANFLP010000020">
    <property type="protein sequence ID" value="MCQ1951604.1"/>
    <property type="molecule type" value="Genomic_DNA"/>
</dbReference>
<feature type="domain" description="DUF4145" evidence="1">
    <location>
        <begin position="1"/>
        <end position="73"/>
    </location>
</feature>
<evidence type="ECO:0000313" key="2">
    <source>
        <dbReference type="EMBL" id="MCQ1951604.1"/>
    </source>
</evidence>
<evidence type="ECO:0000259" key="1">
    <source>
        <dbReference type="Pfam" id="PF13643"/>
    </source>
</evidence>